<keyword evidence="2" id="KW-1185">Reference proteome</keyword>
<sequence>MPLGSRLTLLCAYGGLGVQQFLSQTLSRGSGSLTREEVVTGWTCVSLILYPHQPSTFLAGSSQSVIKSVIGDTRYVHATSLQFCLILCDPMACSLPGSSVHEILQARILEWVAISSSRGSSRPRDQTKSPAAAALHSDSLALNHQGSPLRN</sequence>
<evidence type="ECO:0000313" key="2">
    <source>
        <dbReference type="Proteomes" id="UP001176941"/>
    </source>
</evidence>
<evidence type="ECO:0000313" key="1">
    <source>
        <dbReference type="EMBL" id="CAI9152549.1"/>
    </source>
</evidence>
<accession>A0ABN8XY78</accession>
<protein>
    <submittedName>
        <fullName evidence="1">Uncharacterized protein</fullName>
    </submittedName>
</protein>
<reference evidence="1" key="1">
    <citation type="submission" date="2023-04" db="EMBL/GenBank/DDBJ databases">
        <authorList>
            <consortium name="ELIXIR-Norway"/>
        </authorList>
    </citation>
    <scope>NUCLEOTIDE SEQUENCE [LARGE SCALE GENOMIC DNA]</scope>
</reference>
<proteinExistence type="predicted"/>
<dbReference type="Proteomes" id="UP001176941">
    <property type="component" value="Chromosome 1"/>
</dbReference>
<name>A0ABN8XY78_RANTA</name>
<organism evidence="1 2">
    <name type="scientific">Rangifer tarandus platyrhynchus</name>
    <name type="common">Svalbard reindeer</name>
    <dbReference type="NCBI Taxonomy" id="3082113"/>
    <lineage>
        <taxon>Eukaryota</taxon>
        <taxon>Metazoa</taxon>
        <taxon>Chordata</taxon>
        <taxon>Craniata</taxon>
        <taxon>Vertebrata</taxon>
        <taxon>Euteleostomi</taxon>
        <taxon>Mammalia</taxon>
        <taxon>Eutheria</taxon>
        <taxon>Laurasiatheria</taxon>
        <taxon>Artiodactyla</taxon>
        <taxon>Ruminantia</taxon>
        <taxon>Pecora</taxon>
        <taxon>Cervidae</taxon>
        <taxon>Odocoileinae</taxon>
        <taxon>Rangifer</taxon>
    </lineage>
</organism>
<gene>
    <name evidence="1" type="ORF">MRATA1EN1_LOCUS1511</name>
</gene>
<dbReference type="EMBL" id="OX459937">
    <property type="protein sequence ID" value="CAI9152549.1"/>
    <property type="molecule type" value="Genomic_DNA"/>
</dbReference>